<gene>
    <name evidence="1" type="ORF">LZC94_08220</name>
</gene>
<name>A0ABZ2M217_9BACT</name>
<keyword evidence="2" id="KW-1185">Reference proteome</keyword>
<dbReference type="Proteomes" id="UP001370348">
    <property type="component" value="Chromosome"/>
</dbReference>
<sequence length="197" mass="22129">MDPVEPGLEVNGYDAVANVISAFRLIPEIAFRIFCKHGLGRMDRDGKFVPDPRPWWPMENYLAALFDISEAVGPSKTLAIGKRIPENAALPANMHGIHSLFEAIDVAYHLNHRKNGKLMFDVATGRMTEGIGHYIYEPHPDENRITIVCENPYPCDVDRGILLGFALRFEPHAFVEHVRPASCRKKGAAKCVYSITW</sequence>
<protein>
    <recommendedName>
        <fullName evidence="3">4-vinyl reductase 4VR domain-containing protein</fullName>
    </recommendedName>
</protein>
<evidence type="ECO:0000313" key="1">
    <source>
        <dbReference type="EMBL" id="WXB17254.1"/>
    </source>
</evidence>
<proteinExistence type="predicted"/>
<organism evidence="1 2">
    <name type="scientific">Pendulispora albinea</name>
    <dbReference type="NCBI Taxonomy" id="2741071"/>
    <lineage>
        <taxon>Bacteria</taxon>
        <taxon>Pseudomonadati</taxon>
        <taxon>Myxococcota</taxon>
        <taxon>Myxococcia</taxon>
        <taxon>Myxococcales</taxon>
        <taxon>Sorangiineae</taxon>
        <taxon>Pendulisporaceae</taxon>
        <taxon>Pendulispora</taxon>
    </lineage>
</organism>
<accession>A0ABZ2M217</accession>
<dbReference type="RefSeq" id="WP_394826884.1">
    <property type="nucleotide sequence ID" value="NZ_CP089984.1"/>
</dbReference>
<reference evidence="1 2" key="1">
    <citation type="submission" date="2021-12" db="EMBL/GenBank/DDBJ databases">
        <title>Discovery of the Pendulisporaceae a myxobacterial family with distinct sporulation behavior and unique specialized metabolism.</title>
        <authorList>
            <person name="Garcia R."/>
            <person name="Popoff A."/>
            <person name="Bader C.D."/>
            <person name="Loehr J."/>
            <person name="Walesch S."/>
            <person name="Walt C."/>
            <person name="Boldt J."/>
            <person name="Bunk B."/>
            <person name="Haeckl F.J.F.P.J."/>
            <person name="Gunesch A.P."/>
            <person name="Birkelbach J."/>
            <person name="Nuebel U."/>
            <person name="Pietschmann T."/>
            <person name="Bach T."/>
            <person name="Mueller R."/>
        </authorList>
    </citation>
    <scope>NUCLEOTIDE SEQUENCE [LARGE SCALE GENOMIC DNA]</scope>
    <source>
        <strain evidence="1 2">MSr11954</strain>
    </source>
</reference>
<evidence type="ECO:0000313" key="2">
    <source>
        <dbReference type="Proteomes" id="UP001370348"/>
    </source>
</evidence>
<evidence type="ECO:0008006" key="3">
    <source>
        <dbReference type="Google" id="ProtNLM"/>
    </source>
</evidence>
<dbReference type="EMBL" id="CP089984">
    <property type="protein sequence ID" value="WXB17254.1"/>
    <property type="molecule type" value="Genomic_DNA"/>
</dbReference>